<keyword evidence="1" id="KW-0946">Virion</keyword>
<keyword evidence="1" id="KW-0261">Viral envelope protein</keyword>
<dbReference type="EMBL" id="DQ155204">
    <property type="protein sequence ID" value="ABA08292.1"/>
    <property type="molecule type" value="Genomic_DNA"/>
</dbReference>
<gene>
    <name evidence="1" type="primary">env</name>
</gene>
<dbReference type="GO" id="GO:0019031">
    <property type="term" value="C:viral envelope"/>
    <property type="evidence" value="ECO:0007669"/>
    <property type="project" value="UniProtKB-KW"/>
</dbReference>
<protein>
    <submittedName>
        <fullName evidence="1">Envelope glycoprotein</fullName>
    </submittedName>
</protein>
<evidence type="ECO:0000313" key="1">
    <source>
        <dbReference type="EMBL" id="ABA08292.1"/>
    </source>
</evidence>
<organismHost>
    <name type="scientific">Homo sapiens</name>
    <name type="common">Human</name>
    <dbReference type="NCBI Taxonomy" id="9606"/>
</organismHost>
<proteinExistence type="predicted"/>
<feature type="non-terminal residue" evidence="1">
    <location>
        <position position="1"/>
    </location>
</feature>
<name>Q3LX40_HV1</name>
<organism evidence="1">
    <name type="scientific">Human immunodeficiency virus type 1</name>
    <name type="common">HIV-1</name>
    <dbReference type="NCBI Taxonomy" id="11676"/>
    <lineage>
        <taxon>Viruses</taxon>
        <taxon>Riboviria</taxon>
        <taxon>Pararnavirae</taxon>
        <taxon>Artverviricota</taxon>
        <taxon>Revtraviricetes</taxon>
        <taxon>Ortervirales</taxon>
        <taxon>Retroviridae</taxon>
        <taxon>Orthoretrovirinae</taxon>
        <taxon>Lentivirus</taxon>
        <taxon>Lentivirus humimdef1</taxon>
    </lineage>
</organism>
<reference evidence="1" key="1">
    <citation type="journal article" date="2008" name="AIDS Res. Hum. Retroviruses">
        <title>HIV type 1 genetic diversity in Moyale, Mandera, and Turkana based on env-C2-V3 sequences.</title>
        <authorList>
            <person name="Khamadi S.A."/>
            <person name="Lihana R.W."/>
            <person name="Mwaniki D.L."/>
            <person name="Kinyua J."/>
            <person name="Lagat N."/>
            <person name="Carter J.Y."/>
            <person name="Ichimura H."/>
            <person name="Oishi I."/>
            <person name="Okoth F.A."/>
            <person name="Ochieng W."/>
        </authorList>
    </citation>
    <scope>NUCLEOTIDE SEQUENCE</scope>
    <source>
        <strain evidence="1">TLHC023</strain>
    </source>
</reference>
<accession>Q3LX40</accession>
<feature type="non-terminal residue" evidence="1">
    <location>
        <position position="126"/>
    </location>
</feature>
<sequence>FLGSSCFCHIHNLLYSARESYSLICSCVIWLHAAIDIPSAIKQTCCITIGKILLHNSNYVLSFLNLLLRSYSRLLLCSSIFLIVSLPVLKWYSSLIYCYYNVLPLYLLLCPPVHRNGSAWVLYRIL</sequence>